<accession>A0A154PRC0</accession>
<sequence length="66" mass="7710">MKRVPLMPESWDALPPPLPHSDVPLSPTMAFHFTSPCWHTQAHLSPVRVHYPFRSFRRQLVRHLAT</sequence>
<keyword evidence="2" id="KW-1185">Reference proteome</keyword>
<dbReference type="AlphaFoldDB" id="A0A154PRC0"/>
<gene>
    <name evidence="1" type="ORF">WN55_06205</name>
</gene>
<dbReference type="Proteomes" id="UP000076502">
    <property type="component" value="Unassembled WGS sequence"/>
</dbReference>
<reference evidence="1 2" key="1">
    <citation type="submission" date="2015-07" db="EMBL/GenBank/DDBJ databases">
        <title>The genome of Dufourea novaeangliae.</title>
        <authorList>
            <person name="Pan H."/>
            <person name="Kapheim K."/>
        </authorList>
    </citation>
    <scope>NUCLEOTIDE SEQUENCE [LARGE SCALE GENOMIC DNA]</scope>
    <source>
        <strain evidence="1">0120121106</strain>
        <tissue evidence="1">Whole body</tissue>
    </source>
</reference>
<dbReference type="EMBL" id="KQ435017">
    <property type="protein sequence ID" value="KZC13894.1"/>
    <property type="molecule type" value="Genomic_DNA"/>
</dbReference>
<organism evidence="1 2">
    <name type="scientific">Dufourea novaeangliae</name>
    <name type="common">Sweat bee</name>
    <dbReference type="NCBI Taxonomy" id="178035"/>
    <lineage>
        <taxon>Eukaryota</taxon>
        <taxon>Metazoa</taxon>
        <taxon>Ecdysozoa</taxon>
        <taxon>Arthropoda</taxon>
        <taxon>Hexapoda</taxon>
        <taxon>Insecta</taxon>
        <taxon>Pterygota</taxon>
        <taxon>Neoptera</taxon>
        <taxon>Endopterygota</taxon>
        <taxon>Hymenoptera</taxon>
        <taxon>Apocrita</taxon>
        <taxon>Aculeata</taxon>
        <taxon>Apoidea</taxon>
        <taxon>Anthophila</taxon>
        <taxon>Halictidae</taxon>
        <taxon>Rophitinae</taxon>
        <taxon>Dufourea</taxon>
    </lineage>
</organism>
<evidence type="ECO:0000313" key="1">
    <source>
        <dbReference type="EMBL" id="KZC13894.1"/>
    </source>
</evidence>
<proteinExistence type="predicted"/>
<name>A0A154PRC0_DUFNO</name>
<evidence type="ECO:0000313" key="2">
    <source>
        <dbReference type="Proteomes" id="UP000076502"/>
    </source>
</evidence>
<protein>
    <submittedName>
        <fullName evidence="1">Uncharacterized protein</fullName>
    </submittedName>
</protein>